<reference evidence="1 2" key="1">
    <citation type="submission" date="2015-01" db="EMBL/GenBank/DDBJ databases">
        <title>Genome of allotetraploid Gossypium barbadense reveals genomic plasticity and fiber elongation in cotton evolution.</title>
        <authorList>
            <person name="Chen X."/>
            <person name="Liu X."/>
            <person name="Zhao B."/>
            <person name="Zheng H."/>
            <person name="Hu Y."/>
            <person name="Lu G."/>
            <person name="Yang C."/>
            <person name="Chen J."/>
            <person name="Shan C."/>
            <person name="Zhang L."/>
            <person name="Zhou Y."/>
            <person name="Wang L."/>
            <person name="Guo W."/>
            <person name="Bai Y."/>
            <person name="Ruan J."/>
            <person name="Shangguan X."/>
            <person name="Mao Y."/>
            <person name="Jiang J."/>
            <person name="Zhu Y."/>
            <person name="Lei J."/>
            <person name="Kang H."/>
            <person name="Chen S."/>
            <person name="He X."/>
            <person name="Wang R."/>
            <person name="Wang Y."/>
            <person name="Chen J."/>
            <person name="Wang L."/>
            <person name="Yu S."/>
            <person name="Wang B."/>
            <person name="Wei J."/>
            <person name="Song S."/>
            <person name="Lu X."/>
            <person name="Gao Z."/>
            <person name="Gu W."/>
            <person name="Deng X."/>
            <person name="Ma D."/>
            <person name="Wang S."/>
            <person name="Liang W."/>
            <person name="Fang L."/>
            <person name="Cai C."/>
            <person name="Zhu X."/>
            <person name="Zhou B."/>
            <person name="Zhang Y."/>
            <person name="Chen Z."/>
            <person name="Xu S."/>
            <person name="Zhu R."/>
            <person name="Wang S."/>
            <person name="Zhang T."/>
            <person name="Zhao G."/>
        </authorList>
    </citation>
    <scope>NUCLEOTIDE SEQUENCE [LARGE SCALE GENOMIC DNA]</scope>
    <source>
        <strain evidence="2">cv. Xinhai21</strain>
        <tissue evidence="1">Leaf</tissue>
    </source>
</reference>
<dbReference type="EMBL" id="KZ665222">
    <property type="protein sequence ID" value="PPS00833.1"/>
    <property type="molecule type" value="Genomic_DNA"/>
</dbReference>
<protein>
    <submittedName>
        <fullName evidence="1">Uncharacterized protein</fullName>
    </submittedName>
</protein>
<dbReference type="AlphaFoldDB" id="A0A2P5XBV9"/>
<evidence type="ECO:0000313" key="1">
    <source>
        <dbReference type="EMBL" id="PPS00833.1"/>
    </source>
</evidence>
<dbReference type="OrthoDB" id="10544320at2759"/>
<evidence type="ECO:0000313" key="2">
    <source>
        <dbReference type="Proteomes" id="UP000239757"/>
    </source>
</evidence>
<dbReference type="Proteomes" id="UP000239757">
    <property type="component" value="Unassembled WGS sequence"/>
</dbReference>
<organism evidence="1 2">
    <name type="scientific">Gossypium barbadense</name>
    <name type="common">Sea Island cotton</name>
    <name type="synonym">Hibiscus barbadensis</name>
    <dbReference type="NCBI Taxonomy" id="3634"/>
    <lineage>
        <taxon>Eukaryota</taxon>
        <taxon>Viridiplantae</taxon>
        <taxon>Streptophyta</taxon>
        <taxon>Embryophyta</taxon>
        <taxon>Tracheophyta</taxon>
        <taxon>Spermatophyta</taxon>
        <taxon>Magnoliopsida</taxon>
        <taxon>eudicotyledons</taxon>
        <taxon>Gunneridae</taxon>
        <taxon>Pentapetalae</taxon>
        <taxon>rosids</taxon>
        <taxon>malvids</taxon>
        <taxon>Malvales</taxon>
        <taxon>Malvaceae</taxon>
        <taxon>Malvoideae</taxon>
        <taxon>Gossypium</taxon>
    </lineage>
</organism>
<proteinExistence type="predicted"/>
<name>A0A2P5XBV9_GOSBA</name>
<sequence length="168" mass="18861">MVRNPKDHNSGDALDPGRNLRGILNFSSLNFQSIAKESGHNLSFNEDVNLRNMSIMVQDDAFNSSGPMELTLAEENDPLTTMEGKKRQRLGRAAGRNEGPKLECSWFGETSNGNELVRLKSYSSFHIVVKVQVRSVERFGVLSGFIEILRKGTEVVHVEAWVIFIDEH</sequence>
<accession>A0A2P5XBV9</accession>
<gene>
    <name evidence="1" type="ORF">GOBAR_AA19836</name>
</gene>